<sequence length="292" mass="30355">MLALAWKLLKDTVNGYIEDDALSRGAAIAYYTVFSIAPVLVIVISIAGLVYGEEAARGAIVGQLQGMMGHDGAEAIQTMVASASNKKSGTVGTILGFGALLLTASGVFGEMQSGLNRIWKAEPTTSTVSRLVRARAVSLGLVAALGFLLMVSLAVSAAVTAFGHMLQSVLPDIDLLFRALNFLISFGLITVLFAAIYKILPDKPTTWHDVGVGAVATAFLFTVGKTIIGLYIGSSQVASSYGAAGALVIVLLWVYYSAQIFLLGAEFTRAWAAHHGSPAAIEAGPTTSTPAS</sequence>
<comment type="subcellular location">
    <subcellularLocation>
        <location evidence="1">Cell membrane</location>
        <topology evidence="1">Multi-pass membrane protein</topology>
    </subcellularLocation>
</comment>
<gene>
    <name evidence="7" type="ORF">HN018_05565</name>
</gene>
<feature type="transmembrane region" description="Helical" evidence="6">
    <location>
        <begin position="28"/>
        <end position="51"/>
    </location>
</feature>
<dbReference type="Pfam" id="PF03631">
    <property type="entry name" value="Virul_fac_BrkB"/>
    <property type="match status" value="1"/>
</dbReference>
<organism evidence="7 8">
    <name type="scientific">Lichenicola cladoniae</name>
    <dbReference type="NCBI Taxonomy" id="1484109"/>
    <lineage>
        <taxon>Bacteria</taxon>
        <taxon>Pseudomonadati</taxon>
        <taxon>Pseudomonadota</taxon>
        <taxon>Alphaproteobacteria</taxon>
        <taxon>Acetobacterales</taxon>
        <taxon>Acetobacteraceae</taxon>
        <taxon>Lichenicola</taxon>
    </lineage>
</organism>
<feature type="transmembrane region" description="Helical" evidence="6">
    <location>
        <begin position="175"/>
        <end position="200"/>
    </location>
</feature>
<keyword evidence="8" id="KW-1185">Reference proteome</keyword>
<evidence type="ECO:0000313" key="7">
    <source>
        <dbReference type="EMBL" id="QKE89582.1"/>
    </source>
</evidence>
<dbReference type="PIRSF" id="PIRSF035875">
    <property type="entry name" value="RNase_BN"/>
    <property type="match status" value="1"/>
</dbReference>
<reference evidence="7 8" key="1">
    <citation type="journal article" date="2014" name="World J. Microbiol. Biotechnol.">
        <title>Biodiversity and physiological characteristics of Antarctic and Arctic lichens-associated bacteria.</title>
        <authorList>
            <person name="Lee Y.M."/>
            <person name="Kim E.H."/>
            <person name="Lee H.K."/>
            <person name="Hong S.G."/>
        </authorList>
    </citation>
    <scope>NUCLEOTIDE SEQUENCE [LARGE SCALE GENOMIC DNA]</scope>
    <source>
        <strain evidence="7 8">PAMC 26569</strain>
    </source>
</reference>
<keyword evidence="3 6" id="KW-0812">Transmembrane</keyword>
<dbReference type="NCBIfam" id="TIGR00765">
    <property type="entry name" value="yihY_not_rbn"/>
    <property type="match status" value="1"/>
</dbReference>
<dbReference type="KEGG" id="lck:HN018_05565"/>
<evidence type="ECO:0000256" key="5">
    <source>
        <dbReference type="ARBA" id="ARBA00023136"/>
    </source>
</evidence>
<feature type="transmembrane region" description="Helical" evidence="6">
    <location>
        <begin position="139"/>
        <end position="163"/>
    </location>
</feature>
<dbReference type="PANTHER" id="PTHR30213">
    <property type="entry name" value="INNER MEMBRANE PROTEIN YHJD"/>
    <property type="match status" value="1"/>
</dbReference>
<dbReference type="Proteomes" id="UP000500767">
    <property type="component" value="Chromosome"/>
</dbReference>
<dbReference type="AlphaFoldDB" id="A0A6M8HML2"/>
<feature type="transmembrane region" description="Helical" evidence="6">
    <location>
        <begin position="238"/>
        <end position="256"/>
    </location>
</feature>
<evidence type="ECO:0000256" key="1">
    <source>
        <dbReference type="ARBA" id="ARBA00004651"/>
    </source>
</evidence>
<evidence type="ECO:0000313" key="8">
    <source>
        <dbReference type="Proteomes" id="UP000500767"/>
    </source>
</evidence>
<keyword evidence="2" id="KW-1003">Cell membrane</keyword>
<evidence type="ECO:0000256" key="2">
    <source>
        <dbReference type="ARBA" id="ARBA00022475"/>
    </source>
</evidence>
<dbReference type="GO" id="GO:0005886">
    <property type="term" value="C:plasma membrane"/>
    <property type="evidence" value="ECO:0007669"/>
    <property type="project" value="UniProtKB-SubCell"/>
</dbReference>
<proteinExistence type="predicted"/>
<feature type="transmembrane region" description="Helical" evidence="6">
    <location>
        <begin position="212"/>
        <end position="232"/>
    </location>
</feature>
<evidence type="ECO:0000256" key="4">
    <source>
        <dbReference type="ARBA" id="ARBA00022989"/>
    </source>
</evidence>
<accession>A0A6M8HML2</accession>
<evidence type="ECO:0000256" key="3">
    <source>
        <dbReference type="ARBA" id="ARBA00022692"/>
    </source>
</evidence>
<protein>
    <submittedName>
        <fullName evidence="7">YihY/virulence factor BrkB family protein</fullName>
    </submittedName>
</protein>
<dbReference type="InterPro" id="IPR017039">
    <property type="entry name" value="Virul_fac_BrkB"/>
</dbReference>
<name>A0A6M8HML2_9PROT</name>
<dbReference type="RefSeq" id="WP_171834574.1">
    <property type="nucleotide sequence ID" value="NZ_CP053708.1"/>
</dbReference>
<dbReference type="EMBL" id="CP053708">
    <property type="protein sequence ID" value="QKE89582.1"/>
    <property type="molecule type" value="Genomic_DNA"/>
</dbReference>
<keyword evidence="5 6" id="KW-0472">Membrane</keyword>
<evidence type="ECO:0000256" key="6">
    <source>
        <dbReference type="SAM" id="Phobius"/>
    </source>
</evidence>
<keyword evidence="4 6" id="KW-1133">Transmembrane helix</keyword>
<dbReference type="PANTHER" id="PTHR30213:SF1">
    <property type="entry name" value="INNER MEMBRANE PROTEIN YHJD"/>
    <property type="match status" value="1"/>
</dbReference>